<comment type="caution">
    <text evidence="1">The sequence shown here is derived from an EMBL/GenBank/DDBJ whole genome shotgun (WGS) entry which is preliminary data.</text>
</comment>
<dbReference type="InterPro" id="IPR018859">
    <property type="entry name" value="BAR_dom-cont"/>
</dbReference>
<name>A0A1Q3EK94_LENED</name>
<keyword evidence="2" id="KW-1185">Reference proteome</keyword>
<organism evidence="1 2">
    <name type="scientific">Lentinula edodes</name>
    <name type="common">Shiitake mushroom</name>
    <name type="synonym">Lentinus edodes</name>
    <dbReference type="NCBI Taxonomy" id="5353"/>
    <lineage>
        <taxon>Eukaryota</taxon>
        <taxon>Fungi</taxon>
        <taxon>Dikarya</taxon>
        <taxon>Basidiomycota</taxon>
        <taxon>Agaricomycotina</taxon>
        <taxon>Agaricomycetes</taxon>
        <taxon>Agaricomycetidae</taxon>
        <taxon>Agaricales</taxon>
        <taxon>Marasmiineae</taxon>
        <taxon>Omphalotaceae</taxon>
        <taxon>Lentinula</taxon>
    </lineage>
</organism>
<evidence type="ECO:0000313" key="1">
    <source>
        <dbReference type="EMBL" id="GAW07589.1"/>
    </source>
</evidence>
<evidence type="ECO:0000313" key="2">
    <source>
        <dbReference type="Proteomes" id="UP000188533"/>
    </source>
</evidence>
<dbReference type="Proteomes" id="UP000188533">
    <property type="component" value="Unassembled WGS sequence"/>
</dbReference>
<dbReference type="STRING" id="5353.A0A1Q3EK94"/>
<dbReference type="InterPro" id="IPR027267">
    <property type="entry name" value="AH/BAR_dom_sf"/>
</dbReference>
<dbReference type="OrthoDB" id="5549748at2759"/>
<reference evidence="1 2" key="2">
    <citation type="submission" date="2017-02" db="EMBL/GenBank/DDBJ databases">
        <title>A genome survey and senescence transcriptome analysis in Lentinula edodes.</title>
        <authorList>
            <person name="Sakamoto Y."/>
            <person name="Nakade K."/>
            <person name="Sato S."/>
            <person name="Yoshida Y."/>
            <person name="Miyazaki K."/>
            <person name="Natsume S."/>
            <person name="Konno N."/>
        </authorList>
    </citation>
    <scope>NUCLEOTIDE SEQUENCE [LARGE SCALE GENOMIC DNA]</scope>
    <source>
        <strain evidence="1 2">NBRC 111202</strain>
    </source>
</reference>
<protein>
    <submittedName>
        <fullName evidence="1">Cytoplasmic protein</fullName>
    </submittedName>
</protein>
<dbReference type="EMBL" id="BDGU01000469">
    <property type="protein sequence ID" value="GAW07589.1"/>
    <property type="molecule type" value="Genomic_DNA"/>
</dbReference>
<dbReference type="SUPFAM" id="SSF103657">
    <property type="entry name" value="BAR/IMD domain-like"/>
    <property type="match status" value="1"/>
</dbReference>
<dbReference type="Gene3D" id="1.20.1270.60">
    <property type="entry name" value="Arfaptin homology (AH) domain/BAR domain"/>
    <property type="match status" value="1"/>
</dbReference>
<reference evidence="1 2" key="1">
    <citation type="submission" date="2016-08" db="EMBL/GenBank/DDBJ databases">
        <authorList>
            <consortium name="Lentinula edodes genome sequencing consortium"/>
            <person name="Sakamoto Y."/>
            <person name="Nakade K."/>
            <person name="Sato S."/>
            <person name="Yoshida Y."/>
            <person name="Miyazaki K."/>
            <person name="Natsume S."/>
            <person name="Konno N."/>
        </authorList>
    </citation>
    <scope>NUCLEOTIDE SEQUENCE [LARGE SCALE GENOMIC DNA]</scope>
    <source>
        <strain evidence="1 2">NBRC 111202</strain>
    </source>
</reference>
<dbReference type="Pfam" id="PF10455">
    <property type="entry name" value="BAR_2"/>
    <property type="match status" value="1"/>
</dbReference>
<dbReference type="CDD" id="cd07600">
    <property type="entry name" value="BAR_Gvp36"/>
    <property type="match status" value="1"/>
</dbReference>
<sequence>MEGWKTLQSGFANLNLGQSANKFTKGFQSSVQATKERLGQVSQDEITELPQEYKDLEARVDALRNAHLAMLKITKVYETEAYDYPVQIQESISELSNTIGTGFQHFAATNLKGTPLSPGAAPTRPPLETPHKTLPHALTRASHTASQLLISTPAGDSSKLGKALAMYAQANETISNARIHHDNAVQEGYLHPWQTTLSTSINVAMKARQAVRTSRLELDAAKQGLKTASPARQEQARLEVENAEDDLVQKTEVAITLMKTVLENPEPLKNLNELVKAQLVFFSTAAEALSGVQGEIEELSVAAEGEYRKSRDH</sequence>
<gene>
    <name evidence="1" type="ORF">LENED_009593</name>
</gene>
<dbReference type="AlphaFoldDB" id="A0A1Q3EK94"/>
<proteinExistence type="predicted"/>
<accession>A0A1Q3EK94</accession>